<name>A0A3S4HVH4_KLEPN</name>
<dbReference type="Pfam" id="PF02254">
    <property type="entry name" value="TrkA_N"/>
    <property type="match status" value="1"/>
</dbReference>
<evidence type="ECO:0000256" key="3">
    <source>
        <dbReference type="ARBA" id="ARBA00023065"/>
    </source>
</evidence>
<organism evidence="5 6">
    <name type="scientific">Klebsiella pneumoniae</name>
    <dbReference type="NCBI Taxonomy" id="573"/>
    <lineage>
        <taxon>Bacteria</taxon>
        <taxon>Pseudomonadati</taxon>
        <taxon>Pseudomonadota</taxon>
        <taxon>Gammaproteobacteria</taxon>
        <taxon>Enterobacterales</taxon>
        <taxon>Enterobacteriaceae</taxon>
        <taxon>Klebsiella/Raoultella group</taxon>
        <taxon>Klebsiella</taxon>
        <taxon>Klebsiella pneumoniae complex</taxon>
    </lineage>
</organism>
<evidence type="ECO:0000256" key="2">
    <source>
        <dbReference type="ARBA" id="ARBA00022958"/>
    </source>
</evidence>
<proteinExistence type="predicted"/>
<dbReference type="GO" id="GO:0005886">
    <property type="term" value="C:plasma membrane"/>
    <property type="evidence" value="ECO:0007669"/>
    <property type="project" value="InterPro"/>
</dbReference>
<dbReference type="Gene3D" id="3.40.50.720">
    <property type="entry name" value="NAD(P)-binding Rossmann-like Domain"/>
    <property type="match status" value="1"/>
</dbReference>
<evidence type="ECO:0000256" key="1">
    <source>
        <dbReference type="ARBA" id="ARBA00022538"/>
    </source>
</evidence>
<dbReference type="InterPro" id="IPR036291">
    <property type="entry name" value="NAD(P)-bd_dom_sf"/>
</dbReference>
<keyword evidence="3" id="KW-0406">Ion transport</keyword>
<sequence length="41" mass="4267">MKIIILGAGQVGGTLAENLVGENNDITLVDTNGDRLRSLQG</sequence>
<feature type="domain" description="RCK N-terminal" evidence="4">
    <location>
        <begin position="3"/>
        <end position="40"/>
    </location>
</feature>
<dbReference type="PRINTS" id="PR00335">
    <property type="entry name" value="KUPTAKETRKA"/>
</dbReference>
<dbReference type="GO" id="GO:0015079">
    <property type="term" value="F:potassium ion transmembrane transporter activity"/>
    <property type="evidence" value="ECO:0007669"/>
    <property type="project" value="InterPro"/>
</dbReference>
<dbReference type="AlphaFoldDB" id="A0A3S4HVH4"/>
<dbReference type="Proteomes" id="UP000282433">
    <property type="component" value="Chromosome"/>
</dbReference>
<gene>
    <name evidence="5" type="primary">trkA_4</name>
    <name evidence="5" type="ORF">NCTC13635_04277</name>
</gene>
<dbReference type="InterPro" id="IPR003148">
    <property type="entry name" value="RCK_N"/>
</dbReference>
<keyword evidence="1" id="KW-0633">Potassium transport</keyword>
<evidence type="ECO:0000259" key="4">
    <source>
        <dbReference type="Pfam" id="PF02254"/>
    </source>
</evidence>
<dbReference type="SUPFAM" id="SSF51735">
    <property type="entry name" value="NAD(P)-binding Rossmann-fold domains"/>
    <property type="match status" value="1"/>
</dbReference>
<reference evidence="5 6" key="1">
    <citation type="submission" date="2018-12" db="EMBL/GenBank/DDBJ databases">
        <authorList>
            <consortium name="Pathogen Informatics"/>
        </authorList>
    </citation>
    <scope>NUCLEOTIDE SEQUENCE [LARGE SCALE GENOMIC DNA]</scope>
    <source>
        <strain evidence="5 6">NCTC13635</strain>
    </source>
</reference>
<accession>A0A3S4HVH4</accession>
<evidence type="ECO:0000313" key="6">
    <source>
        <dbReference type="Proteomes" id="UP000282433"/>
    </source>
</evidence>
<keyword evidence="2" id="KW-0630">Potassium</keyword>
<evidence type="ECO:0000313" key="5">
    <source>
        <dbReference type="EMBL" id="VEB04248.1"/>
    </source>
</evidence>
<dbReference type="InterPro" id="IPR006036">
    <property type="entry name" value="K_uptake_TrkA"/>
</dbReference>
<keyword evidence="3" id="KW-0813">Transport</keyword>
<dbReference type="EMBL" id="LR134162">
    <property type="protein sequence ID" value="VEB04248.1"/>
    <property type="molecule type" value="Genomic_DNA"/>
</dbReference>
<protein>
    <submittedName>
        <fullName evidence="5">Potassium transporter peripheral membrane protein</fullName>
    </submittedName>
</protein>